<dbReference type="Pfam" id="PF00207">
    <property type="entry name" value="A2M"/>
    <property type="match status" value="1"/>
</dbReference>
<sequence length="1881" mass="212697">MKKTSLISGLFFLLGIFALQVRAQSYDQMWKEVENLEKKDLPKSAINQLDKIYAKAAAERNAPQMMKAFLVRTEAKVSLSADGLNGELEALRRWTAEEKDTVARAVLHHIMGVYQLEEQTADVDSALWYFRESLKYPDVLARVTAKDYRPMVESGKLSEKYFGDTMLDLLVRQAAYRFSWGYVDVTRSKEAHRAVMDFYNSLIDYYVRTGNRSAELLTRLCLLSYRQGGEMVPPVRLSQTEEVALLRNWMKEYAGVSSCAAVYVHLTELYHRNQQFTEAMQVIDKGLELYPRSEFAADLKDYRQRILNPSLNLHTEWAYPGEDAVFEVRSKNLKGMTLEVYRLNLKASSSIFAGGMERADMVKKYGKLAGSKHFALPDTPDYKDTASTFVYRMPEPGIYMLKSVPDGHKDKAAYELVHLSPLQILSFPLEGKQTEYDVVDRKTGHPVPGAEIVFYSIPTPGNYTLYRTFKTDGSGRAVVPELKERSLWMNARTTDGDFMQVSYVSRGRGLAVPSDGKETYRTELYTDRALYRPGQTVYVSGVAYKQQGDDTKVRSRWKFTLTLRDANGQELSKRELVTDDFGGFHAEFALPQSVLPGNFRLEAENGNRYIRVDEYKRPTFDVVFTPYKESYTAGDTLSLEAAAKNFSGAPVRNGKVSYTVTRSQAWFWRIGGGSSQVIGSGETQTDADGKFRIEAVLEKPETSTGDWNSYYIYKVSADVVNIDGETQSGSLSLPVSKLSMGLQIDGLSAKVMREKRDKIQFLARNLNGQPVDTKVSYRIYTLDKDGKKGSLAAQGEQPSQTAFIPEALLDCASGKYRIEISADDRQGRTCKAEQDFALFSRNDVRPPYETTEWFYQEGTEFSEEHPVTLYVGSSEQDVYVFYSVYCGAKRIHSERLTLDNEIRKFVYPYKEAYGDGITVSFAFMRKGIFYTKQVSITRPEPQKELSLKWESFRDNLVPGGQEEWTLSILDRNGKPADARFMATLYDASLDRLLDNQWSFRLNFRRYTPSVWPGMHTMNTYFSLYSPFYDHSHSNVYDFDFPNGYSRLFVPSLRQRNIYIRGGGKVLMARSLASSKALYKAAADEVEQAAVAQENGFETNNGVFSLAITDVASLSSLESDEKYVPLRDNFAETAFFYSDLRTDSAGAVRMVFTMPDAVTEWKLMGMAHTQSMDYGLITAKARTSKPFMIQPNMPRFVRAGDRAVIAASLDNISGNVVAGIVRMQLVNPVDGKTVYESEQPFEVAANQNGSVSFEYEVPDTYDVLICRMVADAGEYSDGEQHYLPILTDKQWVTETLPFQLKDNESKTLELDDLFNKQSKTATGRRLSFELTANPVWYAVQALPVLSNPDSENAFAWAGAYYGNALAQLILDKNPEIRQVFSAWASQSTDKDTWLSKLEQNQDLKNMLLNETPWLTEATDESEQKRRIAVLFDLNRMKSQLQTSVDRLGKMQHTDGSWSWFDGMAGSRIVTTQVAELMARLKAMNAVTDVRINSMYLKAWNWLTAQMQEEYRSMKRQEEMHELNVLPSNLAVKYLYICALDKFAASKADKAVNAYMLEKLKNRSAEYSIGEKAMIAVIMQGTGNASEAMTLVRSIKEYSLYTPEMGRYFDTAKALYSWNSYKIPTQVAAMEAIARVEPDESMHAEMQQWLLKQKQVQAWSNSLETADAIYALLCSGGHQLNTSGKMTVKAGRMEMETPDDALGYARRTYTGTDTDIKRAEISKTGSGIGWGAVYAQYLEEMDRLADAKGNGLSISREVLKDGKRIDKHAVLNVGDRLTVRLNIKADRDMDFIQIKDERPACFEPSEQLSGYRWNAKTGIGYYQVSRDASTEFFIDKMRKGSYVIEYTVHVDRAGTYQAGMASIQSAYAPEFAGHTGGMKLVAE</sequence>
<dbReference type="Gene3D" id="1.50.10.20">
    <property type="match status" value="1"/>
</dbReference>
<evidence type="ECO:0000256" key="2">
    <source>
        <dbReference type="PROSITE-ProRule" id="PRU00339"/>
    </source>
</evidence>
<dbReference type="InterPro" id="IPR041246">
    <property type="entry name" value="Bact_MG10"/>
</dbReference>
<dbReference type="PROSITE" id="PS50005">
    <property type="entry name" value="TPR"/>
    <property type="match status" value="1"/>
</dbReference>
<evidence type="ECO:0000313" key="4">
    <source>
        <dbReference type="EMBL" id="MBU3856727.1"/>
    </source>
</evidence>
<dbReference type="EMBL" id="JAHLFJ010000081">
    <property type="protein sequence ID" value="MBU3856727.1"/>
    <property type="molecule type" value="Genomic_DNA"/>
</dbReference>
<dbReference type="InterPro" id="IPR001599">
    <property type="entry name" value="Macroglobln_a2"/>
</dbReference>
<dbReference type="PANTHER" id="PTHR40094:SF1">
    <property type="entry name" value="UBIQUITIN DOMAIN-CONTAINING PROTEIN"/>
    <property type="match status" value="1"/>
</dbReference>
<organism evidence="4 5">
    <name type="scientific">Candidatus Phocaeicola excrementipullorum</name>
    <dbReference type="NCBI Taxonomy" id="2838731"/>
    <lineage>
        <taxon>Bacteria</taxon>
        <taxon>Pseudomonadati</taxon>
        <taxon>Bacteroidota</taxon>
        <taxon>Bacteroidia</taxon>
        <taxon>Bacteroidales</taxon>
        <taxon>Bacteroidaceae</taxon>
        <taxon>Phocaeicola</taxon>
    </lineage>
</organism>
<evidence type="ECO:0000256" key="1">
    <source>
        <dbReference type="ARBA" id="ARBA00010556"/>
    </source>
</evidence>
<comment type="similarity">
    <text evidence="1">Belongs to the protease inhibitor I39 (alpha-2-macroglobulin) family. Bacterial alpha-2-macroglobulin subfamily.</text>
</comment>
<dbReference type="SUPFAM" id="SSF48239">
    <property type="entry name" value="Terpenoid cyclases/Protein prenyltransferases"/>
    <property type="match status" value="1"/>
</dbReference>
<keyword evidence="2" id="KW-0802">TPR repeat</keyword>
<dbReference type="GO" id="GO:0004866">
    <property type="term" value="F:endopeptidase inhibitor activity"/>
    <property type="evidence" value="ECO:0007669"/>
    <property type="project" value="InterPro"/>
</dbReference>
<dbReference type="SMART" id="SM01360">
    <property type="entry name" value="A2M"/>
    <property type="match status" value="1"/>
</dbReference>
<dbReference type="Pfam" id="PF17973">
    <property type="entry name" value="bMG10"/>
    <property type="match status" value="1"/>
</dbReference>
<evidence type="ECO:0000259" key="3">
    <source>
        <dbReference type="SMART" id="SM01360"/>
    </source>
</evidence>
<dbReference type="Pfam" id="PF01835">
    <property type="entry name" value="MG2"/>
    <property type="match status" value="1"/>
</dbReference>
<dbReference type="InterPro" id="IPR019734">
    <property type="entry name" value="TPR_rpt"/>
</dbReference>
<reference evidence="4" key="2">
    <citation type="submission" date="2021-04" db="EMBL/GenBank/DDBJ databases">
        <authorList>
            <person name="Gilroy R."/>
        </authorList>
    </citation>
    <scope>NUCLEOTIDE SEQUENCE</scope>
    <source>
        <strain evidence="4">8470</strain>
    </source>
</reference>
<accession>A0A948TNG3</accession>
<feature type="domain" description="Alpha-2-macroglobulin" evidence="3">
    <location>
        <begin position="1132"/>
        <end position="1222"/>
    </location>
</feature>
<reference evidence="4" key="1">
    <citation type="journal article" date="2021" name="PeerJ">
        <title>Extensive microbial diversity within the chicken gut microbiome revealed by metagenomics and culture.</title>
        <authorList>
            <person name="Gilroy R."/>
            <person name="Ravi A."/>
            <person name="Getino M."/>
            <person name="Pursley I."/>
            <person name="Horton D.L."/>
            <person name="Alikhan N.F."/>
            <person name="Baker D."/>
            <person name="Gharbi K."/>
            <person name="Hall N."/>
            <person name="Watson M."/>
            <person name="Adriaenssens E.M."/>
            <person name="Foster-Nyarko E."/>
            <person name="Jarju S."/>
            <person name="Secka A."/>
            <person name="Antonio M."/>
            <person name="Oren A."/>
            <person name="Chaudhuri R.R."/>
            <person name="La Ragione R."/>
            <person name="Hildebrand F."/>
            <person name="Pallen M.J."/>
        </authorList>
    </citation>
    <scope>NUCLEOTIDE SEQUENCE</scope>
    <source>
        <strain evidence="4">8470</strain>
    </source>
</reference>
<name>A0A948TNG3_9BACT</name>
<comment type="caution">
    <text evidence="4">The sequence shown here is derived from an EMBL/GenBank/DDBJ whole genome shotgun (WGS) entry which is preliminary data.</text>
</comment>
<proteinExistence type="inferred from homology"/>
<dbReference type="PANTHER" id="PTHR40094">
    <property type="entry name" value="ALPHA-2-MACROGLOBULIN HOMOLOG"/>
    <property type="match status" value="1"/>
</dbReference>
<evidence type="ECO:0000313" key="5">
    <source>
        <dbReference type="Proteomes" id="UP000784286"/>
    </source>
</evidence>
<gene>
    <name evidence="4" type="ORF">H9928_09300</name>
</gene>
<dbReference type="InterPro" id="IPR008930">
    <property type="entry name" value="Terpenoid_cyclase/PrenylTrfase"/>
</dbReference>
<dbReference type="InterPro" id="IPR051802">
    <property type="entry name" value="YfhM-like"/>
</dbReference>
<protein>
    <submittedName>
        <fullName evidence="4">Alpha-2-macroglobulin</fullName>
    </submittedName>
</protein>
<feature type="repeat" description="TPR" evidence="2">
    <location>
        <begin position="260"/>
        <end position="293"/>
    </location>
</feature>
<dbReference type="Gene3D" id="2.60.40.1930">
    <property type="match status" value="1"/>
</dbReference>
<dbReference type="InterPro" id="IPR002890">
    <property type="entry name" value="MG2"/>
</dbReference>
<dbReference type="Proteomes" id="UP000784286">
    <property type="component" value="Unassembled WGS sequence"/>
</dbReference>